<evidence type="ECO:0000313" key="2">
    <source>
        <dbReference type="Proteomes" id="UP000537592"/>
    </source>
</evidence>
<dbReference type="RefSeq" id="WP_183753335.1">
    <property type="nucleotide sequence ID" value="NZ_JACICC010000006.1"/>
</dbReference>
<dbReference type="AlphaFoldDB" id="A0A7W5Z5J1"/>
<protein>
    <submittedName>
        <fullName evidence="1">Uncharacterized protein</fullName>
    </submittedName>
</protein>
<keyword evidence="2" id="KW-1185">Reference proteome</keyword>
<comment type="caution">
    <text evidence="1">The sequence shown here is derived from an EMBL/GenBank/DDBJ whole genome shotgun (WGS) entry which is preliminary data.</text>
</comment>
<dbReference type="EMBL" id="JACICC010000006">
    <property type="protein sequence ID" value="MBB3810389.1"/>
    <property type="molecule type" value="Genomic_DNA"/>
</dbReference>
<name>A0A7W5Z5J1_9HYPH</name>
<gene>
    <name evidence="1" type="ORF">FHS81_002490</name>
</gene>
<dbReference type="Proteomes" id="UP000537592">
    <property type="component" value="Unassembled WGS sequence"/>
</dbReference>
<sequence length="110" mass="12312">MPLLKIYADKTIEAGRKDRLAKALPALRELVCRELKVDASLCQIGIVDVHGLEDQTRISVEIQLLPKPERTREVVVAVAGKIRDFLAQESQEHVAVRVSAIDPETYVVLR</sequence>
<reference evidence="1 2" key="1">
    <citation type="submission" date="2020-08" db="EMBL/GenBank/DDBJ databases">
        <title>Genomic Encyclopedia of Type Strains, Phase IV (KMG-IV): sequencing the most valuable type-strain genomes for metagenomic binning, comparative biology and taxonomic classification.</title>
        <authorList>
            <person name="Goeker M."/>
        </authorList>
    </citation>
    <scope>NUCLEOTIDE SEQUENCE [LARGE SCALE GENOMIC DNA]</scope>
    <source>
        <strain evidence="1 2">DSM 28760</strain>
    </source>
</reference>
<organism evidence="1 2">
    <name type="scientific">Pseudochelatococcus contaminans</name>
    <dbReference type="NCBI Taxonomy" id="1538103"/>
    <lineage>
        <taxon>Bacteria</taxon>
        <taxon>Pseudomonadati</taxon>
        <taxon>Pseudomonadota</taxon>
        <taxon>Alphaproteobacteria</taxon>
        <taxon>Hyphomicrobiales</taxon>
        <taxon>Chelatococcaceae</taxon>
        <taxon>Pseudochelatococcus</taxon>
    </lineage>
</organism>
<accession>A0A7W5Z5J1</accession>
<proteinExistence type="predicted"/>
<evidence type="ECO:0000313" key="1">
    <source>
        <dbReference type="EMBL" id="MBB3810389.1"/>
    </source>
</evidence>